<evidence type="ECO:0000256" key="1">
    <source>
        <dbReference type="ARBA" id="ARBA00022670"/>
    </source>
</evidence>
<feature type="chain" id="PRO_5039700458" evidence="4">
    <location>
        <begin position="21"/>
        <end position="443"/>
    </location>
</feature>
<accession>A0A9D1UYG6</accession>
<dbReference type="SUPFAM" id="SSF53474">
    <property type="entry name" value="alpha/beta-Hydrolases"/>
    <property type="match status" value="1"/>
</dbReference>
<dbReference type="Pfam" id="PF05576">
    <property type="entry name" value="Peptidase_S37"/>
    <property type="match status" value="1"/>
</dbReference>
<evidence type="ECO:0000256" key="2">
    <source>
        <dbReference type="ARBA" id="ARBA00022729"/>
    </source>
</evidence>
<dbReference type="InterPro" id="IPR008761">
    <property type="entry name" value="Peptidase_S37"/>
</dbReference>
<dbReference type="GO" id="GO:0008239">
    <property type="term" value="F:dipeptidyl-peptidase activity"/>
    <property type="evidence" value="ECO:0007669"/>
    <property type="project" value="TreeGrafter"/>
</dbReference>
<dbReference type="AlphaFoldDB" id="A0A9D1UYG6"/>
<keyword evidence="3" id="KW-0378">Hydrolase</keyword>
<dbReference type="Gene3D" id="3.40.50.1820">
    <property type="entry name" value="alpha/beta hydrolase"/>
    <property type="match status" value="1"/>
</dbReference>
<protein>
    <submittedName>
        <fullName evidence="5">Peptidase</fullName>
    </submittedName>
</protein>
<dbReference type="PANTHER" id="PTHR11010:SF38">
    <property type="entry name" value="LYSOSOMAL PRO-X CARBOXYPEPTIDASE"/>
    <property type="match status" value="1"/>
</dbReference>
<evidence type="ECO:0000256" key="3">
    <source>
        <dbReference type="ARBA" id="ARBA00022801"/>
    </source>
</evidence>
<comment type="caution">
    <text evidence="5">The sequence shown here is derived from an EMBL/GenBank/DDBJ whole genome shotgun (WGS) entry which is preliminary data.</text>
</comment>
<sequence length="443" mass="51361">MKHIVSLFVALFLTCGSLFAGSPVLEKLKQIPQISDIQELKINNFNEYYQFYFEQPLDHADPSKGTFKQRVLLGHKEMDAPVIVELEGYYIFSPEAGELSTLFDGNQVTIEHRFFDKSVPEGEIPWEYLTIKQAADDHHAIIQAIKDKLYATSKWVSTGISKGGQTTIFHRYFYPEDVDISVPYVAPLNLEYVDPRLEKFLDKLGTAKGGFGSFVSWDDLNAPHWTIRDFQILCFEHQDTLAQMLQAYAEEKGYTYRKVGGVERALQLIVLEYPFAFWQWGHNPADIPDEETYEWDEIFNYLLQISDPTFFEDKYLERMAPFFYAALTETGMYAYNTRPFKKYLPEEKGDIDFSFALPEGVDQKPFNVRQMEAINAWLQTDADKILFVYGGSDPWYATAVDLKKNEKCRRYVRGDMCHSCRIKDFDPVSREDLIDTLKGWLAE</sequence>
<reference evidence="5" key="2">
    <citation type="submission" date="2021-04" db="EMBL/GenBank/DDBJ databases">
        <authorList>
            <person name="Gilroy R."/>
        </authorList>
    </citation>
    <scope>NUCLEOTIDE SEQUENCE</scope>
    <source>
        <strain evidence="5">23274</strain>
    </source>
</reference>
<keyword evidence="2 4" id="KW-0732">Signal</keyword>
<name>A0A9D1UYG6_9BACT</name>
<dbReference type="PANTHER" id="PTHR11010">
    <property type="entry name" value="PROTEASE S28 PRO-X CARBOXYPEPTIDASE-RELATED"/>
    <property type="match status" value="1"/>
</dbReference>
<proteinExistence type="predicted"/>
<evidence type="ECO:0000256" key="4">
    <source>
        <dbReference type="SAM" id="SignalP"/>
    </source>
</evidence>
<evidence type="ECO:0000313" key="5">
    <source>
        <dbReference type="EMBL" id="HIX02598.1"/>
    </source>
</evidence>
<dbReference type="Proteomes" id="UP000824202">
    <property type="component" value="Unassembled WGS sequence"/>
</dbReference>
<dbReference type="GO" id="GO:0006508">
    <property type="term" value="P:proteolysis"/>
    <property type="evidence" value="ECO:0007669"/>
    <property type="project" value="UniProtKB-KW"/>
</dbReference>
<evidence type="ECO:0000313" key="6">
    <source>
        <dbReference type="Proteomes" id="UP000824202"/>
    </source>
</evidence>
<gene>
    <name evidence="5" type="ORF">H9863_00565</name>
</gene>
<organism evidence="5 6">
    <name type="scientific">Candidatus Odoribacter faecigallinarum</name>
    <dbReference type="NCBI Taxonomy" id="2838706"/>
    <lineage>
        <taxon>Bacteria</taxon>
        <taxon>Pseudomonadati</taxon>
        <taxon>Bacteroidota</taxon>
        <taxon>Bacteroidia</taxon>
        <taxon>Bacteroidales</taxon>
        <taxon>Odoribacteraceae</taxon>
        <taxon>Odoribacter</taxon>
    </lineage>
</organism>
<keyword evidence="1" id="KW-0645">Protease</keyword>
<feature type="signal peptide" evidence="4">
    <location>
        <begin position="1"/>
        <end position="20"/>
    </location>
</feature>
<dbReference type="InterPro" id="IPR029058">
    <property type="entry name" value="AB_hydrolase_fold"/>
</dbReference>
<reference evidence="5" key="1">
    <citation type="journal article" date="2021" name="PeerJ">
        <title>Extensive microbial diversity within the chicken gut microbiome revealed by metagenomics and culture.</title>
        <authorList>
            <person name="Gilroy R."/>
            <person name="Ravi A."/>
            <person name="Getino M."/>
            <person name="Pursley I."/>
            <person name="Horton D.L."/>
            <person name="Alikhan N.F."/>
            <person name="Baker D."/>
            <person name="Gharbi K."/>
            <person name="Hall N."/>
            <person name="Watson M."/>
            <person name="Adriaenssens E.M."/>
            <person name="Foster-Nyarko E."/>
            <person name="Jarju S."/>
            <person name="Secka A."/>
            <person name="Antonio M."/>
            <person name="Oren A."/>
            <person name="Chaudhuri R.R."/>
            <person name="La Ragione R."/>
            <person name="Hildebrand F."/>
            <person name="Pallen M.J."/>
        </authorList>
    </citation>
    <scope>NUCLEOTIDE SEQUENCE</scope>
    <source>
        <strain evidence="5">23274</strain>
    </source>
</reference>
<dbReference type="EMBL" id="DXFT01000011">
    <property type="protein sequence ID" value="HIX02598.1"/>
    <property type="molecule type" value="Genomic_DNA"/>
</dbReference>